<protein>
    <recommendedName>
        <fullName evidence="2">Reverse transcriptase domain-containing protein</fullName>
    </recommendedName>
</protein>
<feature type="region of interest" description="Disordered" evidence="1">
    <location>
        <begin position="1"/>
        <end position="85"/>
    </location>
</feature>
<dbReference type="PANTHER" id="PTHR31635:SF196">
    <property type="entry name" value="REVERSE TRANSCRIPTASE DOMAIN-CONTAINING PROTEIN-RELATED"/>
    <property type="match status" value="1"/>
</dbReference>
<dbReference type="InterPro" id="IPR043502">
    <property type="entry name" value="DNA/RNA_pol_sf"/>
</dbReference>
<feature type="region of interest" description="Disordered" evidence="1">
    <location>
        <begin position="116"/>
        <end position="138"/>
    </location>
</feature>
<dbReference type="Pfam" id="PF00078">
    <property type="entry name" value="RVT_1"/>
    <property type="match status" value="1"/>
</dbReference>
<dbReference type="EMBL" id="JBJQOH010000007">
    <property type="protein sequence ID" value="KAL3679560.1"/>
    <property type="molecule type" value="Genomic_DNA"/>
</dbReference>
<dbReference type="InterPro" id="IPR000477">
    <property type="entry name" value="RT_dom"/>
</dbReference>
<comment type="caution">
    <text evidence="3">The sequence shown here is derived from an EMBL/GenBank/DDBJ whole genome shotgun (WGS) entry which is preliminary data.</text>
</comment>
<dbReference type="SUPFAM" id="SSF56672">
    <property type="entry name" value="DNA/RNA polymerases"/>
    <property type="match status" value="1"/>
</dbReference>
<evidence type="ECO:0000259" key="2">
    <source>
        <dbReference type="PROSITE" id="PS50878"/>
    </source>
</evidence>
<dbReference type="Proteomes" id="UP001633002">
    <property type="component" value="Unassembled WGS sequence"/>
</dbReference>
<organism evidence="3 4">
    <name type="scientific">Riccia sorocarpa</name>
    <dbReference type="NCBI Taxonomy" id="122646"/>
    <lineage>
        <taxon>Eukaryota</taxon>
        <taxon>Viridiplantae</taxon>
        <taxon>Streptophyta</taxon>
        <taxon>Embryophyta</taxon>
        <taxon>Marchantiophyta</taxon>
        <taxon>Marchantiopsida</taxon>
        <taxon>Marchantiidae</taxon>
        <taxon>Marchantiales</taxon>
        <taxon>Ricciaceae</taxon>
        <taxon>Riccia</taxon>
    </lineage>
</organism>
<proteinExistence type="predicted"/>
<dbReference type="PROSITE" id="PS50878">
    <property type="entry name" value="RT_POL"/>
    <property type="match status" value="1"/>
</dbReference>
<dbReference type="InterPro" id="IPR005135">
    <property type="entry name" value="Endo/exonuclease/phosphatase"/>
</dbReference>
<dbReference type="InterPro" id="IPR036691">
    <property type="entry name" value="Endo/exonu/phosph_ase_sf"/>
</dbReference>
<gene>
    <name evidence="3" type="ORF">R1sor_022516</name>
</gene>
<evidence type="ECO:0000313" key="4">
    <source>
        <dbReference type="Proteomes" id="UP001633002"/>
    </source>
</evidence>
<feature type="compositionally biased region" description="Basic and acidic residues" evidence="1">
    <location>
        <begin position="7"/>
        <end position="18"/>
    </location>
</feature>
<name>A0ABD3GK19_9MARC</name>
<sequence>MAEEEERERSTDTEERSRASGKTPTNLVIFKVSKAAGEALAVSDSQKRGGSWKRLPGRGTSQEREEQVNNMEEENEKEEPQAEEGLLMDTQVTRLAGEPSDNPGLKDDYATKVLSRPAEFTGSTPDRGNQSKKRVPDSRNLHKQLLFSQEIEATWREKLLEVGLVTQQEDRNPILAEEGNLSADICLPVAPLDGALEGATSQDESRLERTLRSILPGASVVVDYKENGDGDAVLLCHSSITVLESGISGKGFAAWMKVQTIVGPVGIVSLHAPNDSSARKEVWEWLKQLMMEGQWIIMGDFNMVERQEDSIGPSPVVRGDELYSWEICAGSADLVDTRLYATKVIGPHFTRQAWYGNRFDQSRLDRFYLSGRGEWVHHIRKVEHQGARTLSDHVPICMELVMKPEGAARRPRRSYFKMDFKSLMRPEVLERAKIAWQNHPSWAKDKRKRWTLALGRIRKLLMEVREEDSKKDVEFSSLETRVEEARMRIQNDNSVERREEFEEAVTTLRKKEQERADLCRRRCKITWLKEGDAPSKYFFARLRAKHANEEMTAIESNAGDILEDQVEILEEVQRFYQELYTAEEDTDEVLETRRKVVERIDRGLTTTDNRVLEEVPSEELITRIVMEMPREKSPGLDGVMVEILRIGWEFMKEDCFLMVQGFWDKKKLIGKDRKGVIKLIPKNERKHLLKNWRPITLLTMTYKIIAKVMAIRLKDMLPRIIDTQQTGFVAGRNIIDNILSLRLGQEWAQTTEQDVIFVKLDFMKAYDRVAHGFLWATLGAMGMGEASVTRIKGLVEGGSSEVHINGEFTEEISIGRGVRQGCPLAPLLFAMTTQPLMLALREEERLGHIQGLNIVGGKTLLHQLFADDTGICITAVENQFERLKEVIKEFECASGAALNLQKSIVMQLRPRITPTWLEQSGCEIAESGKSFLYLGVTTSSPINEKEIASEIVQKMMRKLKHWSNRLLSWPAKTILLKHVLAATPLYQLLSVGLCKDGLEALERLCRNFLWGWNEEGCPKQALIAWDRIAVPKEDGGLGWTRFRDMADALNVRQVSRIMEGGEAEWIQLAKSFILRALRRGSYQRECSQWTVEEALLLLPLTKVPGSPTLTRMLASWNKIRKRLNWKEEVGELDGSMSLLQVAILRQVAGGGGVKRLKDGKVLGILRRARISNLGEAVEISGTVGKTRRRREQILNLIEPGQRILTLLEWIDVALQKAQLNPASLLICVLYCWTVWREKNEWEFRAKYVHRPVRTILNEVALESSVLHTTSRTEERERASRNAEETANRWKAAWELQRPSRTGNSEQL</sequence>
<keyword evidence="4" id="KW-1185">Reference proteome</keyword>
<evidence type="ECO:0000313" key="3">
    <source>
        <dbReference type="EMBL" id="KAL3679560.1"/>
    </source>
</evidence>
<dbReference type="Pfam" id="PF03372">
    <property type="entry name" value="Exo_endo_phos"/>
    <property type="match status" value="1"/>
</dbReference>
<reference evidence="3 4" key="1">
    <citation type="submission" date="2024-09" db="EMBL/GenBank/DDBJ databases">
        <title>Chromosome-scale assembly of Riccia sorocarpa.</title>
        <authorList>
            <person name="Paukszto L."/>
        </authorList>
    </citation>
    <scope>NUCLEOTIDE SEQUENCE [LARGE SCALE GENOMIC DNA]</scope>
    <source>
        <strain evidence="3">LP-2024</strain>
        <tissue evidence="3">Aerial parts of the thallus</tissue>
    </source>
</reference>
<accession>A0ABD3GK19</accession>
<dbReference type="SUPFAM" id="SSF56219">
    <property type="entry name" value="DNase I-like"/>
    <property type="match status" value="1"/>
</dbReference>
<dbReference type="CDD" id="cd01650">
    <property type="entry name" value="RT_nLTR_like"/>
    <property type="match status" value="1"/>
</dbReference>
<dbReference type="Gene3D" id="3.60.10.10">
    <property type="entry name" value="Endonuclease/exonuclease/phosphatase"/>
    <property type="match status" value="1"/>
</dbReference>
<evidence type="ECO:0000256" key="1">
    <source>
        <dbReference type="SAM" id="MobiDB-lite"/>
    </source>
</evidence>
<feature type="domain" description="Reverse transcriptase" evidence="2">
    <location>
        <begin position="661"/>
        <end position="938"/>
    </location>
</feature>
<dbReference type="PANTHER" id="PTHR31635">
    <property type="entry name" value="REVERSE TRANSCRIPTASE DOMAIN-CONTAINING PROTEIN-RELATED"/>
    <property type="match status" value="1"/>
</dbReference>